<dbReference type="AlphaFoldDB" id="A0A433DF31"/>
<keyword evidence="3" id="KW-1185">Reference proteome</keyword>
<feature type="non-terminal residue" evidence="2">
    <location>
        <position position="1"/>
    </location>
</feature>
<evidence type="ECO:0000313" key="2">
    <source>
        <dbReference type="EMBL" id="RUP49453.1"/>
    </source>
</evidence>
<organism evidence="2 3">
    <name type="scientific">Jimgerdemannia flammicorona</name>
    <dbReference type="NCBI Taxonomy" id="994334"/>
    <lineage>
        <taxon>Eukaryota</taxon>
        <taxon>Fungi</taxon>
        <taxon>Fungi incertae sedis</taxon>
        <taxon>Mucoromycota</taxon>
        <taxon>Mucoromycotina</taxon>
        <taxon>Endogonomycetes</taxon>
        <taxon>Endogonales</taxon>
        <taxon>Endogonaceae</taxon>
        <taxon>Jimgerdemannia</taxon>
    </lineage>
</organism>
<reference evidence="2 3" key="1">
    <citation type="journal article" date="2018" name="New Phytol.">
        <title>Phylogenomics of Endogonaceae and evolution of mycorrhizas within Mucoromycota.</title>
        <authorList>
            <person name="Chang Y."/>
            <person name="Desiro A."/>
            <person name="Na H."/>
            <person name="Sandor L."/>
            <person name="Lipzen A."/>
            <person name="Clum A."/>
            <person name="Barry K."/>
            <person name="Grigoriev I.V."/>
            <person name="Martin F.M."/>
            <person name="Stajich J.E."/>
            <person name="Smith M.E."/>
            <person name="Bonito G."/>
            <person name="Spatafora J.W."/>
        </authorList>
    </citation>
    <scope>NUCLEOTIDE SEQUENCE [LARGE SCALE GENOMIC DNA]</scope>
    <source>
        <strain evidence="2 3">GMNB39</strain>
    </source>
</reference>
<keyword evidence="1" id="KW-0732">Signal</keyword>
<feature type="chain" id="PRO_5019304554" evidence="1">
    <location>
        <begin position="23"/>
        <end position="130"/>
    </location>
</feature>
<gene>
    <name evidence="2" type="ORF">BC936DRAFT_142493</name>
</gene>
<feature type="signal peptide" evidence="1">
    <location>
        <begin position="1"/>
        <end position="22"/>
    </location>
</feature>
<accession>A0A433DF31</accession>
<comment type="caution">
    <text evidence="2">The sequence shown here is derived from an EMBL/GenBank/DDBJ whole genome shotgun (WGS) entry which is preliminary data.</text>
</comment>
<proteinExistence type="predicted"/>
<dbReference type="Proteomes" id="UP000268093">
    <property type="component" value="Unassembled WGS sequence"/>
</dbReference>
<name>A0A433DF31_9FUNG</name>
<evidence type="ECO:0000313" key="3">
    <source>
        <dbReference type="Proteomes" id="UP000268093"/>
    </source>
</evidence>
<dbReference type="EMBL" id="RBNI01002287">
    <property type="protein sequence ID" value="RUP49453.1"/>
    <property type="molecule type" value="Genomic_DNA"/>
</dbReference>
<sequence length="130" mass="15230">RCRRRRHHQPRPVAALFQPLFTLLYEISSLVDLDRKKPIVFLIDGDNRDDCVKSTLTKSSRLWFFMGHMTHKRAFSHRIALPVPTFDTIYQYTIQATMTSLLGWRVGRYEFCSWVLAVGAHIRDNVGDHI</sequence>
<protein>
    <submittedName>
        <fullName evidence="2">Uncharacterized protein</fullName>
    </submittedName>
</protein>
<evidence type="ECO:0000256" key="1">
    <source>
        <dbReference type="SAM" id="SignalP"/>
    </source>
</evidence>